<evidence type="ECO:0000256" key="3">
    <source>
        <dbReference type="ARBA" id="ARBA00023004"/>
    </source>
</evidence>
<dbReference type="Pfam" id="PF04055">
    <property type="entry name" value="Radical_SAM"/>
    <property type="match status" value="1"/>
</dbReference>
<evidence type="ECO:0000313" key="6">
    <source>
        <dbReference type="EMBL" id="PIW15052.1"/>
    </source>
</evidence>
<gene>
    <name evidence="6" type="ORF">COW36_19200</name>
</gene>
<dbReference type="Gene3D" id="3.20.20.70">
    <property type="entry name" value="Aldolase class I"/>
    <property type="match status" value="1"/>
</dbReference>
<protein>
    <recommendedName>
        <fullName evidence="5">Radical SAM core domain-containing protein</fullName>
    </recommendedName>
</protein>
<sequence>MYEQKPLLHARQAAHRPGQLRTLALDITPICNLKCSYCYAETFVKSKPIDLTVYKRLCDEAFEMGVFHYIFQGGEPILDPQRLEALIGYAHPESTYLNLISNGWAMTAERIDWLKDLQIDKITYSLDSGIPEEHDKIRGKGSHQRVLQAIEDTLKAGLLCGISTVVTRTSLYSEGFQMLYDFTLKKDIRFHIQIAEPVGKWDAQTDLLMRLEDSAFIEKLFHDSPTLSNGQKLIHRDIYGSLSSPNCPAATNFMSISANGECLPCNFLQYSLGRISEKPLSQMRSEILQSPWFSEKHESCICGEDAEFIEQFILPYAGQTKPLDAYSVFGLKALSPPSKPDEGRSS</sequence>
<dbReference type="Proteomes" id="UP000231019">
    <property type="component" value="Unassembled WGS sequence"/>
</dbReference>
<dbReference type="PANTHER" id="PTHR11228">
    <property type="entry name" value="RADICAL SAM DOMAIN PROTEIN"/>
    <property type="match status" value="1"/>
</dbReference>
<dbReference type="InterPro" id="IPR013785">
    <property type="entry name" value="Aldolase_TIM"/>
</dbReference>
<dbReference type="InterPro" id="IPR058240">
    <property type="entry name" value="rSAM_sf"/>
</dbReference>
<keyword evidence="4" id="KW-0411">Iron-sulfur</keyword>
<dbReference type="CDD" id="cd01335">
    <property type="entry name" value="Radical_SAM"/>
    <property type="match status" value="1"/>
</dbReference>
<dbReference type="PROSITE" id="PS51918">
    <property type="entry name" value="RADICAL_SAM"/>
    <property type="match status" value="1"/>
</dbReference>
<proteinExistence type="predicted"/>
<dbReference type="PANTHER" id="PTHR11228:SF7">
    <property type="entry name" value="PQQA PEPTIDE CYCLASE"/>
    <property type="match status" value="1"/>
</dbReference>
<accession>A0A2M7G044</accession>
<dbReference type="SFLD" id="SFLDG01067">
    <property type="entry name" value="SPASM/twitch_domain_containing"/>
    <property type="match status" value="1"/>
</dbReference>
<evidence type="ECO:0000256" key="2">
    <source>
        <dbReference type="ARBA" id="ARBA00022723"/>
    </source>
</evidence>
<feature type="domain" description="Radical SAM core" evidence="5">
    <location>
        <begin position="15"/>
        <end position="227"/>
    </location>
</feature>
<dbReference type="InterPro" id="IPR050377">
    <property type="entry name" value="Radical_SAM_PqqE_MftC-like"/>
</dbReference>
<evidence type="ECO:0000256" key="1">
    <source>
        <dbReference type="ARBA" id="ARBA00022691"/>
    </source>
</evidence>
<dbReference type="AlphaFoldDB" id="A0A2M7G044"/>
<reference evidence="6 7" key="1">
    <citation type="submission" date="2017-09" db="EMBL/GenBank/DDBJ databases">
        <title>Depth-based differentiation of microbial function through sediment-hosted aquifers and enrichment of novel symbionts in the deep terrestrial subsurface.</title>
        <authorList>
            <person name="Probst A.J."/>
            <person name="Ladd B."/>
            <person name="Jarett J.K."/>
            <person name="Geller-Mcgrath D.E."/>
            <person name="Sieber C.M."/>
            <person name="Emerson J.B."/>
            <person name="Anantharaman K."/>
            <person name="Thomas B.C."/>
            <person name="Malmstrom R."/>
            <person name="Stieglmeier M."/>
            <person name="Klingl A."/>
            <person name="Woyke T."/>
            <person name="Ryan C.M."/>
            <person name="Banfield J.F."/>
        </authorList>
    </citation>
    <scope>NUCLEOTIDE SEQUENCE [LARGE SCALE GENOMIC DNA]</scope>
    <source>
        <strain evidence="6">CG17_big_fil_post_rev_8_21_14_2_50_48_46</strain>
    </source>
</reference>
<evidence type="ECO:0000313" key="7">
    <source>
        <dbReference type="Proteomes" id="UP000231019"/>
    </source>
</evidence>
<evidence type="ECO:0000259" key="5">
    <source>
        <dbReference type="PROSITE" id="PS51918"/>
    </source>
</evidence>
<dbReference type="SFLD" id="SFLDS00029">
    <property type="entry name" value="Radical_SAM"/>
    <property type="match status" value="1"/>
</dbReference>
<keyword evidence="3" id="KW-0408">Iron</keyword>
<dbReference type="GO" id="GO:0051536">
    <property type="term" value="F:iron-sulfur cluster binding"/>
    <property type="evidence" value="ECO:0007669"/>
    <property type="project" value="UniProtKB-KW"/>
</dbReference>
<comment type="caution">
    <text evidence="6">The sequence shown here is derived from an EMBL/GenBank/DDBJ whole genome shotgun (WGS) entry which is preliminary data.</text>
</comment>
<dbReference type="EMBL" id="PFFQ01000054">
    <property type="protein sequence ID" value="PIW15052.1"/>
    <property type="molecule type" value="Genomic_DNA"/>
</dbReference>
<keyword evidence="2" id="KW-0479">Metal-binding</keyword>
<keyword evidence="1" id="KW-0949">S-adenosyl-L-methionine</keyword>
<dbReference type="InterPro" id="IPR007197">
    <property type="entry name" value="rSAM"/>
</dbReference>
<dbReference type="SFLD" id="SFLDG01386">
    <property type="entry name" value="main_SPASM_domain-containing"/>
    <property type="match status" value="1"/>
</dbReference>
<dbReference type="InterPro" id="IPR023885">
    <property type="entry name" value="4Fe4S-binding_SPASM_dom"/>
</dbReference>
<dbReference type="GO" id="GO:0046872">
    <property type="term" value="F:metal ion binding"/>
    <property type="evidence" value="ECO:0007669"/>
    <property type="project" value="UniProtKB-KW"/>
</dbReference>
<organism evidence="6 7">
    <name type="scientific">bacterium (Candidatus Blackallbacteria) CG17_big_fil_post_rev_8_21_14_2_50_48_46</name>
    <dbReference type="NCBI Taxonomy" id="2014261"/>
    <lineage>
        <taxon>Bacteria</taxon>
        <taxon>Candidatus Blackallbacteria</taxon>
    </lineage>
</organism>
<dbReference type="GO" id="GO:0003824">
    <property type="term" value="F:catalytic activity"/>
    <property type="evidence" value="ECO:0007669"/>
    <property type="project" value="InterPro"/>
</dbReference>
<evidence type="ECO:0000256" key="4">
    <source>
        <dbReference type="ARBA" id="ARBA00023014"/>
    </source>
</evidence>
<dbReference type="SUPFAM" id="SSF102114">
    <property type="entry name" value="Radical SAM enzymes"/>
    <property type="match status" value="1"/>
</dbReference>
<name>A0A2M7G044_9BACT</name>
<dbReference type="Pfam" id="PF13186">
    <property type="entry name" value="SPASM"/>
    <property type="match status" value="1"/>
</dbReference>